<name>A0ABS5U2P1_9CELL</name>
<dbReference type="Proteomes" id="UP000722125">
    <property type="component" value="Unassembled WGS sequence"/>
</dbReference>
<dbReference type="EMBL" id="JAHBOH010000002">
    <property type="protein sequence ID" value="MBT0995663.1"/>
    <property type="molecule type" value="Genomic_DNA"/>
</dbReference>
<gene>
    <name evidence="2" type="ORF">KIN34_15390</name>
</gene>
<organism evidence="2 3">
    <name type="scientific">Cellulomonas fulva</name>
    <dbReference type="NCBI Taxonomy" id="2835530"/>
    <lineage>
        <taxon>Bacteria</taxon>
        <taxon>Bacillati</taxon>
        <taxon>Actinomycetota</taxon>
        <taxon>Actinomycetes</taxon>
        <taxon>Micrococcales</taxon>
        <taxon>Cellulomonadaceae</taxon>
        <taxon>Cellulomonas</taxon>
    </lineage>
</organism>
<dbReference type="InterPro" id="IPR007421">
    <property type="entry name" value="Schlafen_AlbA_2_dom"/>
</dbReference>
<accession>A0ABS5U2P1</accession>
<dbReference type="InterPro" id="IPR038461">
    <property type="entry name" value="Schlafen_AlbA_2_dom_sf"/>
</dbReference>
<evidence type="ECO:0000313" key="3">
    <source>
        <dbReference type="Proteomes" id="UP000722125"/>
    </source>
</evidence>
<evidence type="ECO:0000313" key="2">
    <source>
        <dbReference type="EMBL" id="MBT0995663.1"/>
    </source>
</evidence>
<reference evidence="2 3" key="1">
    <citation type="submission" date="2021-05" db="EMBL/GenBank/DDBJ databases">
        <title>Description of Cellulomonas sp. DKR-3 sp. nov.</title>
        <authorList>
            <person name="Dahal R.H."/>
            <person name="Chaudhary D.K."/>
        </authorList>
    </citation>
    <scope>NUCLEOTIDE SEQUENCE [LARGE SCALE GENOMIC DNA]</scope>
    <source>
        <strain evidence="2 3">DKR-3</strain>
    </source>
</reference>
<dbReference type="RefSeq" id="WP_214352790.1">
    <property type="nucleotide sequence ID" value="NZ_JAHBOH010000002.1"/>
</dbReference>
<keyword evidence="3" id="KW-1185">Reference proteome</keyword>
<dbReference type="Gene3D" id="3.30.950.30">
    <property type="entry name" value="Schlafen, AAA domain"/>
    <property type="match status" value="1"/>
</dbReference>
<proteinExistence type="predicted"/>
<sequence>MPTSWSRIHEALGAPRGPLTYELVARAVAANVSEADDLDWKSDQRSDEAARAELAKDIAAMANTAGGVLVIGVAEKGKGAEKALELSPVALGEQAEQQVRAVNVSRVRPVVQGVEVAQLPCDSRPGYGVVVVYIPRSPDAPHFVERRESTIAPWRNGSHTDAMLERQIERAYADRFARRQDEHARLERLFESTAERLAGEHPWLVGVSRPRSPAGLSLSSPDRDAVTAAVARAAAIEEETLWEGVDVQSGPGQALARIARTLVTFGDAAVNPRKGLRRWVLRRDSDQTRLTGLVYEIYAEFHDDGSTSLALPVRAPRQLEAVYRDDSLLPSQLVETASVALASLATAWAESLGLGGAIALSLESRSRVTPAAKLTRAVTRRVIGGLDLGYEVADWTIGLKRVLPAEADLIDPAAVVDRRHVSRQLTEDVVNQFGLRGVESLVWPVPGPN</sequence>
<comment type="caution">
    <text evidence="2">The sequence shown here is derived from an EMBL/GenBank/DDBJ whole genome shotgun (WGS) entry which is preliminary data.</text>
</comment>
<protein>
    <submittedName>
        <fullName evidence="2">DNA binding domain-containing protein</fullName>
    </submittedName>
</protein>
<evidence type="ECO:0000259" key="1">
    <source>
        <dbReference type="Pfam" id="PF04326"/>
    </source>
</evidence>
<dbReference type="Pfam" id="PF04326">
    <property type="entry name" value="SLFN_AlbA_2"/>
    <property type="match status" value="1"/>
</dbReference>
<feature type="domain" description="Schlafen AlbA-2" evidence="1">
    <location>
        <begin position="34"/>
        <end position="163"/>
    </location>
</feature>